<proteinExistence type="predicted"/>
<dbReference type="InterPro" id="IPR008207">
    <property type="entry name" value="Sig_transdc_His_kin_Hpt_dom"/>
</dbReference>
<organism evidence="4 5">
    <name type="scientific">Blepharisma stoltei</name>
    <dbReference type="NCBI Taxonomy" id="1481888"/>
    <lineage>
        <taxon>Eukaryota</taxon>
        <taxon>Sar</taxon>
        <taxon>Alveolata</taxon>
        <taxon>Ciliophora</taxon>
        <taxon>Postciliodesmatophora</taxon>
        <taxon>Heterotrichea</taxon>
        <taxon>Heterotrichida</taxon>
        <taxon>Blepharismidae</taxon>
        <taxon>Blepharisma</taxon>
    </lineage>
</organism>
<keyword evidence="1" id="KW-0597">Phosphoprotein</keyword>
<evidence type="ECO:0000313" key="5">
    <source>
        <dbReference type="Proteomes" id="UP001162131"/>
    </source>
</evidence>
<comment type="caution">
    <text evidence="4">The sequence shown here is derived from an EMBL/GenBank/DDBJ whole genome shotgun (WGS) entry which is preliminary data.</text>
</comment>
<dbReference type="SMART" id="SM00073">
    <property type="entry name" value="HPT"/>
    <property type="match status" value="1"/>
</dbReference>
<dbReference type="GO" id="GO:0000160">
    <property type="term" value="P:phosphorelay signal transduction system"/>
    <property type="evidence" value="ECO:0007669"/>
    <property type="project" value="InterPro"/>
</dbReference>
<dbReference type="PROSITE" id="PS50894">
    <property type="entry name" value="HPT"/>
    <property type="match status" value="1"/>
</dbReference>
<dbReference type="Proteomes" id="UP001162131">
    <property type="component" value="Unassembled WGS sequence"/>
</dbReference>
<gene>
    <name evidence="4" type="ORF">BSTOLATCC_MIC49346</name>
</gene>
<dbReference type="SUPFAM" id="SSF47226">
    <property type="entry name" value="Histidine-containing phosphotransfer domain, HPT domain"/>
    <property type="match status" value="1"/>
</dbReference>
<reference evidence="4" key="1">
    <citation type="submission" date="2021-09" db="EMBL/GenBank/DDBJ databases">
        <authorList>
            <consortium name="AG Swart"/>
            <person name="Singh M."/>
            <person name="Singh A."/>
            <person name="Seah K."/>
            <person name="Emmerich C."/>
        </authorList>
    </citation>
    <scope>NUCLEOTIDE SEQUENCE</scope>
    <source>
        <strain evidence="4">ATCC30299</strain>
    </source>
</reference>
<accession>A0AAU9JYS1</accession>
<evidence type="ECO:0000259" key="3">
    <source>
        <dbReference type="PROSITE" id="PS50894"/>
    </source>
</evidence>
<dbReference type="EMBL" id="CAJZBQ010000048">
    <property type="protein sequence ID" value="CAG9329726.1"/>
    <property type="molecule type" value="Genomic_DNA"/>
</dbReference>
<sequence>MNNHKDDRMIDFNYGISRFVDEKMFMQFLKRFEAKDLNNSLNDIQSAYNSQNWPELKRSSHSLKGSSGYVGALICQKLSENLQNLCAENPPKNLEEVDQALKKLIAHINELQSYLTNYFKKPSEPAKPEKNISDKGNEDNKPSPKIITTFHNDNKNSKGEEEKQASVEESHKAEEEPQKELDSPVFVVKRMVPPSCKINENDKNTLEAENEIDLYDEINKQWRCEII</sequence>
<keyword evidence="5" id="KW-1185">Reference proteome</keyword>
<protein>
    <recommendedName>
        <fullName evidence="3">HPt domain-containing protein</fullName>
    </recommendedName>
</protein>
<dbReference type="Gene3D" id="1.20.120.160">
    <property type="entry name" value="HPT domain"/>
    <property type="match status" value="1"/>
</dbReference>
<evidence type="ECO:0000256" key="1">
    <source>
        <dbReference type="PROSITE-ProRule" id="PRU00110"/>
    </source>
</evidence>
<evidence type="ECO:0000313" key="4">
    <source>
        <dbReference type="EMBL" id="CAG9329726.1"/>
    </source>
</evidence>
<feature type="region of interest" description="Disordered" evidence="2">
    <location>
        <begin position="119"/>
        <end position="185"/>
    </location>
</feature>
<dbReference type="Pfam" id="PF01627">
    <property type="entry name" value="Hpt"/>
    <property type="match status" value="1"/>
</dbReference>
<dbReference type="InterPro" id="IPR036641">
    <property type="entry name" value="HPT_dom_sf"/>
</dbReference>
<feature type="compositionally biased region" description="Basic and acidic residues" evidence="2">
    <location>
        <begin position="152"/>
        <end position="182"/>
    </location>
</feature>
<feature type="compositionally biased region" description="Basic and acidic residues" evidence="2">
    <location>
        <begin position="121"/>
        <end position="142"/>
    </location>
</feature>
<feature type="domain" description="HPt" evidence="3">
    <location>
        <begin position="22"/>
        <end position="118"/>
    </location>
</feature>
<dbReference type="AlphaFoldDB" id="A0AAU9JYS1"/>
<name>A0AAU9JYS1_9CILI</name>
<feature type="modified residue" description="Phosphohistidine" evidence="1">
    <location>
        <position position="61"/>
    </location>
</feature>
<evidence type="ECO:0000256" key="2">
    <source>
        <dbReference type="SAM" id="MobiDB-lite"/>
    </source>
</evidence>
<dbReference type="CDD" id="cd00088">
    <property type="entry name" value="HPT"/>
    <property type="match status" value="1"/>
</dbReference>